<dbReference type="EMBL" id="QRBI01000096">
    <property type="protein sequence ID" value="RMC18689.1"/>
    <property type="molecule type" value="Genomic_DNA"/>
</dbReference>
<gene>
    <name evidence="1" type="ORF">DUI87_04585</name>
</gene>
<proteinExistence type="predicted"/>
<comment type="caution">
    <text evidence="1">The sequence shown here is derived from an EMBL/GenBank/DDBJ whole genome shotgun (WGS) entry which is preliminary data.</text>
</comment>
<accession>A0A3M0KZF8</accession>
<dbReference type="AlphaFoldDB" id="A0A3M0KZF8"/>
<protein>
    <submittedName>
        <fullName evidence="1">Uncharacterized protein</fullName>
    </submittedName>
</protein>
<organism evidence="1 2">
    <name type="scientific">Hirundo rustica rustica</name>
    <dbReference type="NCBI Taxonomy" id="333673"/>
    <lineage>
        <taxon>Eukaryota</taxon>
        <taxon>Metazoa</taxon>
        <taxon>Chordata</taxon>
        <taxon>Craniata</taxon>
        <taxon>Vertebrata</taxon>
        <taxon>Euteleostomi</taxon>
        <taxon>Archelosauria</taxon>
        <taxon>Archosauria</taxon>
        <taxon>Dinosauria</taxon>
        <taxon>Saurischia</taxon>
        <taxon>Theropoda</taxon>
        <taxon>Coelurosauria</taxon>
        <taxon>Aves</taxon>
        <taxon>Neognathae</taxon>
        <taxon>Neoaves</taxon>
        <taxon>Telluraves</taxon>
        <taxon>Australaves</taxon>
        <taxon>Passeriformes</taxon>
        <taxon>Sylvioidea</taxon>
        <taxon>Hirundinidae</taxon>
        <taxon>Hirundo</taxon>
    </lineage>
</organism>
<sequence>MSYTLKFCQVRPLRAIVMMRLTISSGNKTFDHGWASSCPIGICDILNSAVSFADNLELDLASECIILQADLVFIWTHLIAFKQELKFSPYLTIWMTEVKPWTNYTIKQNIVISTIIHQSPKKFRVKDLCSRINLRFITIEDTGLHIGLLNISKGCDDHVIYAILGVETNVAAKDKTLKHSIILPQAQNQIPQEPKHNIQRWNLGNTADKEREYHASLLSTTDLSTASLGLCLLAGTSTGQVLVAFGGEEGSKFITFERCPKKPH</sequence>
<evidence type="ECO:0000313" key="1">
    <source>
        <dbReference type="EMBL" id="RMC18689.1"/>
    </source>
</evidence>
<evidence type="ECO:0000313" key="2">
    <source>
        <dbReference type="Proteomes" id="UP000269221"/>
    </source>
</evidence>
<name>A0A3M0KZF8_HIRRU</name>
<keyword evidence="2" id="KW-1185">Reference proteome</keyword>
<dbReference type="Proteomes" id="UP000269221">
    <property type="component" value="Unassembled WGS sequence"/>
</dbReference>
<reference evidence="1 2" key="1">
    <citation type="submission" date="2018-07" db="EMBL/GenBank/DDBJ databases">
        <title>A high quality draft genome assembly of the barn swallow (H. rustica rustica).</title>
        <authorList>
            <person name="Formenti G."/>
            <person name="Chiara M."/>
            <person name="Poveda L."/>
            <person name="Francoijs K.-J."/>
            <person name="Bonisoli-Alquati A."/>
            <person name="Canova L."/>
            <person name="Gianfranceschi L."/>
            <person name="Horner D.S."/>
            <person name="Saino N."/>
        </authorList>
    </citation>
    <scope>NUCLEOTIDE SEQUENCE [LARGE SCALE GENOMIC DNA]</scope>
    <source>
        <strain evidence="1">Chelidonia</strain>
        <tissue evidence="1">Blood</tissue>
    </source>
</reference>